<dbReference type="GO" id="GO:0005739">
    <property type="term" value="C:mitochondrion"/>
    <property type="evidence" value="ECO:0007669"/>
    <property type="project" value="TreeGrafter"/>
</dbReference>
<proteinExistence type="inferred from homology"/>
<sequence length="293" mass="31593">MRAPALPSLMSASSAAARGGPAALKQASGIIELRDYTIRPSEFKCFLNLSEEFSSARASVYKGFLGMFTADTGGNVSRVVHLYYFEDYHARDAARKAAAADAQWQRYTDAARTCLLAKESTILLQSPEAMAAAGVACASDFRPPVNDPNKDLQVVYELRKYQLHPGGGGVKKALSAFQHGYSGMGVLHGTAAARTGPPLAVVDVEQLHARLPSLPAKLAADGVGQLALVAYSDVGLMNQVFEIYRYPSAEHMIQACTRTRTAAAWQESKATVYSLCRDFSITLLHPASFSPWN</sequence>
<dbReference type="Gene3D" id="3.30.70.100">
    <property type="match status" value="2"/>
</dbReference>
<dbReference type="InterPro" id="IPR051557">
    <property type="entry name" value="NipSnap_domain"/>
</dbReference>
<dbReference type="Proteomes" id="UP000236333">
    <property type="component" value="Unassembled WGS sequence"/>
</dbReference>
<accession>A0A2J8A8S7</accession>
<protein>
    <submittedName>
        <fullName evidence="3">Protein NipSnap 3A</fullName>
    </submittedName>
</protein>
<feature type="domain" description="NIPSNAP" evidence="2">
    <location>
        <begin position="220"/>
        <end position="291"/>
    </location>
</feature>
<name>A0A2J8A8S7_9CHLO</name>
<evidence type="ECO:0000256" key="1">
    <source>
        <dbReference type="ARBA" id="ARBA00005291"/>
    </source>
</evidence>
<dbReference type="SUPFAM" id="SSF54909">
    <property type="entry name" value="Dimeric alpha+beta barrel"/>
    <property type="match status" value="2"/>
</dbReference>
<dbReference type="InterPro" id="IPR011008">
    <property type="entry name" value="Dimeric_a/b-barrel"/>
</dbReference>
<comment type="similarity">
    <text evidence="1">Belongs to the NipSnap family.</text>
</comment>
<dbReference type="Pfam" id="PF07978">
    <property type="entry name" value="NIPSNAP"/>
    <property type="match status" value="2"/>
</dbReference>
<comment type="caution">
    <text evidence="3">The sequence shown here is derived from an EMBL/GenBank/DDBJ whole genome shotgun (WGS) entry which is preliminary data.</text>
</comment>
<organism evidence="3 4">
    <name type="scientific">Tetrabaena socialis</name>
    <dbReference type="NCBI Taxonomy" id="47790"/>
    <lineage>
        <taxon>Eukaryota</taxon>
        <taxon>Viridiplantae</taxon>
        <taxon>Chlorophyta</taxon>
        <taxon>core chlorophytes</taxon>
        <taxon>Chlorophyceae</taxon>
        <taxon>CS clade</taxon>
        <taxon>Chlamydomonadales</taxon>
        <taxon>Tetrabaenaceae</taxon>
        <taxon>Tetrabaena</taxon>
    </lineage>
</organism>
<gene>
    <name evidence="3" type="ORF">TSOC_004503</name>
</gene>
<dbReference type="AlphaFoldDB" id="A0A2J8A8S7"/>
<dbReference type="GO" id="GO:0000423">
    <property type="term" value="P:mitophagy"/>
    <property type="evidence" value="ECO:0007669"/>
    <property type="project" value="UniProtKB-ARBA"/>
</dbReference>
<dbReference type="InterPro" id="IPR012577">
    <property type="entry name" value="NIPSNAP"/>
</dbReference>
<evidence type="ECO:0000313" key="3">
    <source>
        <dbReference type="EMBL" id="PNH08905.1"/>
    </source>
</evidence>
<dbReference type="OrthoDB" id="10262843at2759"/>
<dbReference type="EMBL" id="PGGS01000111">
    <property type="protein sequence ID" value="PNH08905.1"/>
    <property type="molecule type" value="Genomic_DNA"/>
</dbReference>
<feature type="domain" description="NIPSNAP" evidence="2">
    <location>
        <begin position="32"/>
        <end position="124"/>
    </location>
</feature>
<dbReference type="PANTHER" id="PTHR21017:SF17">
    <property type="entry name" value="PROTEIN NIPSNAP"/>
    <property type="match status" value="1"/>
</dbReference>
<reference evidence="3 4" key="1">
    <citation type="journal article" date="2017" name="Mol. Biol. Evol.">
        <title>The 4-celled Tetrabaena socialis nuclear genome reveals the essential components for genetic control of cell number at the origin of multicellularity in the volvocine lineage.</title>
        <authorList>
            <person name="Featherston J."/>
            <person name="Arakaki Y."/>
            <person name="Hanschen E.R."/>
            <person name="Ferris P.J."/>
            <person name="Michod R.E."/>
            <person name="Olson B.J.S.C."/>
            <person name="Nozaki H."/>
            <person name="Durand P.M."/>
        </authorList>
    </citation>
    <scope>NUCLEOTIDE SEQUENCE [LARGE SCALE GENOMIC DNA]</scope>
    <source>
        <strain evidence="3 4">NIES-571</strain>
    </source>
</reference>
<evidence type="ECO:0000313" key="4">
    <source>
        <dbReference type="Proteomes" id="UP000236333"/>
    </source>
</evidence>
<evidence type="ECO:0000259" key="2">
    <source>
        <dbReference type="Pfam" id="PF07978"/>
    </source>
</evidence>
<dbReference type="PANTHER" id="PTHR21017">
    <property type="entry name" value="NIPSNAP-RELATED"/>
    <property type="match status" value="1"/>
</dbReference>
<keyword evidence="4" id="KW-1185">Reference proteome</keyword>